<dbReference type="STRING" id="1603886.GCA_001895165_00765"/>
<dbReference type="InterPro" id="IPR020546">
    <property type="entry name" value="ATP_synth_F1_dsu/esu_N"/>
</dbReference>
<dbReference type="SUPFAM" id="SSF51344">
    <property type="entry name" value="Epsilon subunit of F1F0-ATP synthase N-terminal domain"/>
    <property type="match status" value="1"/>
</dbReference>
<dbReference type="PANTHER" id="PTHR13822">
    <property type="entry name" value="ATP SYNTHASE DELTA/EPSILON CHAIN"/>
    <property type="match status" value="1"/>
</dbReference>
<protein>
    <submittedName>
        <fullName evidence="9">ATP synthase F0F1 subunit epsilon</fullName>
    </submittedName>
</protein>
<dbReference type="InterPro" id="IPR036771">
    <property type="entry name" value="ATPsynth_dsu/esu_N"/>
</dbReference>
<keyword evidence="7" id="KW-0066">ATP synthesis</keyword>
<dbReference type="AlphaFoldDB" id="A0A261FW62"/>
<dbReference type="GO" id="GO:0045259">
    <property type="term" value="C:proton-transporting ATP synthase complex"/>
    <property type="evidence" value="ECO:0007669"/>
    <property type="project" value="UniProtKB-KW"/>
</dbReference>
<dbReference type="PANTHER" id="PTHR13822:SF10">
    <property type="entry name" value="ATP SYNTHASE EPSILON CHAIN, CHLOROPLASTIC"/>
    <property type="match status" value="1"/>
</dbReference>
<evidence type="ECO:0000256" key="4">
    <source>
        <dbReference type="ARBA" id="ARBA00023065"/>
    </source>
</evidence>
<gene>
    <name evidence="9" type="ORF">BLEM_0261</name>
</gene>
<dbReference type="GO" id="GO:0046933">
    <property type="term" value="F:proton-transporting ATP synthase activity, rotational mechanism"/>
    <property type="evidence" value="ECO:0007669"/>
    <property type="project" value="InterPro"/>
</dbReference>
<proteinExistence type="inferred from homology"/>
<comment type="similarity">
    <text evidence="2">Belongs to the ATPase epsilon chain family.</text>
</comment>
<dbReference type="Proteomes" id="UP000216352">
    <property type="component" value="Unassembled WGS sequence"/>
</dbReference>
<dbReference type="EMBL" id="MWWX01000002">
    <property type="protein sequence ID" value="OZG62996.1"/>
    <property type="molecule type" value="Genomic_DNA"/>
</dbReference>
<comment type="caution">
    <text evidence="9">The sequence shown here is derived from an EMBL/GenBank/DDBJ whole genome shotgun (WGS) entry which is preliminary data.</text>
</comment>
<dbReference type="CDD" id="cd12152">
    <property type="entry name" value="F1-ATPase_delta"/>
    <property type="match status" value="1"/>
</dbReference>
<keyword evidence="10" id="KW-1185">Reference proteome</keyword>
<dbReference type="RefSeq" id="WP_072724695.1">
    <property type="nucleotide sequence ID" value="NZ_BDIS01000011.1"/>
</dbReference>
<evidence type="ECO:0000259" key="8">
    <source>
        <dbReference type="Pfam" id="PF02823"/>
    </source>
</evidence>
<evidence type="ECO:0000256" key="7">
    <source>
        <dbReference type="ARBA" id="ARBA00023310"/>
    </source>
</evidence>
<dbReference type="OrthoDB" id="9791445at2"/>
<evidence type="ECO:0000313" key="10">
    <source>
        <dbReference type="Proteomes" id="UP000216352"/>
    </source>
</evidence>
<keyword evidence="6" id="KW-0139">CF(1)</keyword>
<dbReference type="Gene3D" id="2.60.15.10">
    <property type="entry name" value="F0F1 ATP synthase delta/epsilon subunit, N-terminal"/>
    <property type="match status" value="1"/>
</dbReference>
<evidence type="ECO:0000256" key="3">
    <source>
        <dbReference type="ARBA" id="ARBA00022448"/>
    </source>
</evidence>
<accession>A0A261FW62</accession>
<evidence type="ECO:0000256" key="1">
    <source>
        <dbReference type="ARBA" id="ARBA00004202"/>
    </source>
</evidence>
<sequence length="103" mass="11110">MTGSDQSAGKTTMRVNIVAADHPVWCGEAVSVTIPASEGGMGILPNHEPILTLIKQGRVTVVEPDDDLHMFDVNDGFISFDSNKLTVAVERGHDVVYTTTEQQ</sequence>
<keyword evidence="5" id="KW-0472">Membrane</keyword>
<feature type="domain" description="ATP synthase F1 complex delta/epsilon subunit N-terminal" evidence="8">
    <location>
        <begin position="13"/>
        <end position="91"/>
    </location>
</feature>
<organism evidence="9 10">
    <name type="scientific">Bifidobacterium lemurum</name>
    <dbReference type="NCBI Taxonomy" id="1603886"/>
    <lineage>
        <taxon>Bacteria</taxon>
        <taxon>Bacillati</taxon>
        <taxon>Actinomycetota</taxon>
        <taxon>Actinomycetes</taxon>
        <taxon>Bifidobacteriales</taxon>
        <taxon>Bifidobacteriaceae</taxon>
        <taxon>Bifidobacterium</taxon>
    </lineage>
</organism>
<evidence type="ECO:0000313" key="9">
    <source>
        <dbReference type="EMBL" id="OZG62996.1"/>
    </source>
</evidence>
<keyword evidence="3" id="KW-0813">Transport</keyword>
<evidence type="ECO:0000256" key="5">
    <source>
        <dbReference type="ARBA" id="ARBA00023136"/>
    </source>
</evidence>
<reference evidence="9 10" key="1">
    <citation type="journal article" date="2017" name="BMC Genomics">
        <title>Comparative genomic and phylogenomic analyses of the Bifidobacteriaceae family.</title>
        <authorList>
            <person name="Lugli G.A."/>
            <person name="Milani C."/>
            <person name="Turroni F."/>
            <person name="Duranti S."/>
            <person name="Mancabelli L."/>
            <person name="Mangifesta M."/>
            <person name="Ferrario C."/>
            <person name="Modesto M."/>
            <person name="Mattarelli P."/>
            <person name="Jiri K."/>
            <person name="van Sinderen D."/>
            <person name="Ventura M."/>
        </authorList>
    </citation>
    <scope>NUCLEOTIDE SEQUENCE [LARGE SCALE GENOMIC DNA]</scope>
    <source>
        <strain evidence="9 10">DSM 28807</strain>
    </source>
</reference>
<comment type="subcellular location">
    <subcellularLocation>
        <location evidence="1">Cell membrane</location>
        <topology evidence="1">Peripheral membrane protein</topology>
    </subcellularLocation>
</comment>
<name>A0A261FW62_9BIFI</name>
<dbReference type="Pfam" id="PF02823">
    <property type="entry name" value="ATP-synt_DE_N"/>
    <property type="match status" value="1"/>
</dbReference>
<keyword evidence="4" id="KW-0406">Ion transport</keyword>
<dbReference type="NCBIfam" id="NF009977">
    <property type="entry name" value="PRK13442.1"/>
    <property type="match status" value="1"/>
</dbReference>
<evidence type="ECO:0000256" key="2">
    <source>
        <dbReference type="ARBA" id="ARBA00005712"/>
    </source>
</evidence>
<dbReference type="InterPro" id="IPR001469">
    <property type="entry name" value="ATP_synth_F1_dsu/esu"/>
</dbReference>
<dbReference type="GO" id="GO:0005886">
    <property type="term" value="C:plasma membrane"/>
    <property type="evidence" value="ECO:0007669"/>
    <property type="project" value="UniProtKB-SubCell"/>
</dbReference>
<evidence type="ECO:0000256" key="6">
    <source>
        <dbReference type="ARBA" id="ARBA00023196"/>
    </source>
</evidence>